<dbReference type="PANTHER" id="PTHR39425">
    <property type="entry name" value="LIPOPROTEIN CYTOCHROME C"/>
    <property type="match status" value="1"/>
</dbReference>
<reference evidence="3 4" key="1">
    <citation type="submission" date="2020-06" db="EMBL/GenBank/DDBJ databases">
        <title>Interaction of electrochemicaly active bacteria, Geobacter bremensis R4 on different carbon anode.</title>
        <authorList>
            <person name="Meng L."/>
            <person name="Yoshida N."/>
        </authorList>
    </citation>
    <scope>NUCLEOTIDE SEQUENCE [LARGE SCALE GENOMIC DNA]</scope>
    <source>
        <strain evidence="3 4">R4</strain>
    </source>
</reference>
<accession>A0A6S6LVM5</accession>
<dbReference type="EMBL" id="AP023213">
    <property type="protein sequence ID" value="BCG45972.1"/>
    <property type="molecule type" value="Genomic_DNA"/>
</dbReference>
<dbReference type="RefSeq" id="WP_085813814.1">
    <property type="nucleotide sequence ID" value="NZ_AP023213.1"/>
</dbReference>
<sequence length="102" mass="10860">MKKIARSAAALIVLFAASQALAVGNGKSVEWNTSMGKVVFKGDAHAGKGMKCNECHTKIFKMKKGAAQMKMADINAGKYCGECHNGKRAFKPAGNCAKCHKK</sequence>
<dbReference type="InterPro" id="IPR026352">
    <property type="entry name" value="Nanowire_3heme"/>
</dbReference>
<evidence type="ECO:0000256" key="1">
    <source>
        <dbReference type="SAM" id="SignalP"/>
    </source>
</evidence>
<evidence type="ECO:0000313" key="4">
    <source>
        <dbReference type="Proteomes" id="UP000515472"/>
    </source>
</evidence>
<dbReference type="PANTHER" id="PTHR39425:SF1">
    <property type="entry name" value="CYTOCHROME C7-LIKE DOMAIN-CONTAINING PROTEIN"/>
    <property type="match status" value="1"/>
</dbReference>
<dbReference type="Gene3D" id="3.90.10.10">
    <property type="entry name" value="Cytochrome C3"/>
    <property type="match status" value="1"/>
</dbReference>
<dbReference type="SUPFAM" id="SSF48695">
    <property type="entry name" value="Multiheme cytochromes"/>
    <property type="match status" value="1"/>
</dbReference>
<feature type="domain" description="Cytochrome c7-like" evidence="2">
    <location>
        <begin position="38"/>
        <end position="101"/>
    </location>
</feature>
<evidence type="ECO:0000313" key="3">
    <source>
        <dbReference type="EMBL" id="BCG45972.1"/>
    </source>
</evidence>
<evidence type="ECO:0000259" key="2">
    <source>
        <dbReference type="Pfam" id="PF14522"/>
    </source>
</evidence>
<proteinExistence type="predicted"/>
<dbReference type="AlphaFoldDB" id="A0A6S6LVM5"/>
<dbReference type="KEGG" id="gbn:GEOBRER4_07220"/>
<organism evidence="3 4">
    <name type="scientific">Citrifermentans bremense</name>
    <dbReference type="NCBI Taxonomy" id="60035"/>
    <lineage>
        <taxon>Bacteria</taxon>
        <taxon>Pseudomonadati</taxon>
        <taxon>Thermodesulfobacteriota</taxon>
        <taxon>Desulfuromonadia</taxon>
        <taxon>Geobacterales</taxon>
        <taxon>Geobacteraceae</taxon>
        <taxon>Citrifermentans</taxon>
    </lineage>
</organism>
<dbReference type="InterPro" id="IPR029467">
    <property type="entry name" value="Cyt_c7-like"/>
</dbReference>
<dbReference type="InterPro" id="IPR036280">
    <property type="entry name" value="Multihaem_cyt_sf"/>
</dbReference>
<dbReference type="NCBIfam" id="TIGR04257">
    <property type="entry name" value="nanowire_3heme"/>
    <property type="match status" value="1"/>
</dbReference>
<gene>
    <name evidence="3" type="ORF">GEOBRER4_n0747</name>
</gene>
<keyword evidence="4" id="KW-1185">Reference proteome</keyword>
<dbReference type="Proteomes" id="UP000515472">
    <property type="component" value="Chromosome"/>
</dbReference>
<name>A0A6S6LVM5_9BACT</name>
<feature type="chain" id="PRO_5028400851" evidence="1">
    <location>
        <begin position="23"/>
        <end position="102"/>
    </location>
</feature>
<dbReference type="Pfam" id="PF14522">
    <property type="entry name" value="Cytochrome_C7"/>
    <property type="match status" value="1"/>
</dbReference>
<feature type="signal peptide" evidence="1">
    <location>
        <begin position="1"/>
        <end position="22"/>
    </location>
</feature>
<keyword evidence="1" id="KW-0732">Signal</keyword>
<protein>
    <submittedName>
        <fullName evidence="3">Cytochrome c family protein</fullName>
    </submittedName>
</protein>